<dbReference type="AlphaFoldDB" id="R7Q9P2"/>
<dbReference type="KEGG" id="ccp:CHC_T00003916001"/>
<reference evidence="4" key="1">
    <citation type="journal article" date="2013" name="Proc. Natl. Acad. Sci. U.S.A.">
        <title>Genome structure and metabolic features in the red seaweed Chondrus crispus shed light on evolution of the Archaeplastida.</title>
        <authorList>
            <person name="Collen J."/>
            <person name="Porcel B."/>
            <person name="Carre W."/>
            <person name="Ball S.G."/>
            <person name="Chaparro C."/>
            <person name="Tonon T."/>
            <person name="Barbeyron T."/>
            <person name="Michel G."/>
            <person name="Noel B."/>
            <person name="Valentin K."/>
            <person name="Elias M."/>
            <person name="Artiguenave F."/>
            <person name="Arun A."/>
            <person name="Aury J.M."/>
            <person name="Barbosa-Neto J.F."/>
            <person name="Bothwell J.H."/>
            <person name="Bouget F.Y."/>
            <person name="Brillet L."/>
            <person name="Cabello-Hurtado F."/>
            <person name="Capella-Gutierrez S."/>
            <person name="Charrier B."/>
            <person name="Cladiere L."/>
            <person name="Cock J.M."/>
            <person name="Coelho S.M."/>
            <person name="Colleoni C."/>
            <person name="Czjzek M."/>
            <person name="Da Silva C."/>
            <person name="Delage L."/>
            <person name="Denoeud F."/>
            <person name="Deschamps P."/>
            <person name="Dittami S.M."/>
            <person name="Gabaldon T."/>
            <person name="Gachon C.M."/>
            <person name="Groisillier A."/>
            <person name="Herve C."/>
            <person name="Jabbari K."/>
            <person name="Katinka M."/>
            <person name="Kloareg B."/>
            <person name="Kowalczyk N."/>
            <person name="Labadie K."/>
            <person name="Leblanc C."/>
            <person name="Lopez P.J."/>
            <person name="McLachlan D.H."/>
            <person name="Meslet-Cladiere L."/>
            <person name="Moustafa A."/>
            <person name="Nehr Z."/>
            <person name="Nyvall Collen P."/>
            <person name="Panaud O."/>
            <person name="Partensky F."/>
            <person name="Poulain J."/>
            <person name="Rensing S.A."/>
            <person name="Rousvoal S."/>
            <person name="Samson G."/>
            <person name="Symeonidi A."/>
            <person name="Weissenbach J."/>
            <person name="Zambounis A."/>
            <person name="Wincker P."/>
            <person name="Boyen C."/>
        </authorList>
    </citation>
    <scope>NUCLEOTIDE SEQUENCE [LARGE SCALE GENOMIC DNA]</scope>
    <source>
        <strain evidence="4">cv. Stackhouse</strain>
    </source>
</reference>
<feature type="domain" description="MOSC" evidence="2">
    <location>
        <begin position="239"/>
        <end position="396"/>
    </location>
</feature>
<evidence type="ECO:0000256" key="1">
    <source>
        <dbReference type="SAM" id="MobiDB-lite"/>
    </source>
</evidence>
<dbReference type="SUPFAM" id="SSF50800">
    <property type="entry name" value="PK beta-barrel domain-like"/>
    <property type="match status" value="1"/>
</dbReference>
<accession>R7Q9P2</accession>
<feature type="region of interest" description="Disordered" evidence="1">
    <location>
        <begin position="1"/>
        <end position="24"/>
    </location>
</feature>
<dbReference type="GO" id="GO:0030170">
    <property type="term" value="F:pyridoxal phosphate binding"/>
    <property type="evidence" value="ECO:0007669"/>
    <property type="project" value="InterPro"/>
</dbReference>
<dbReference type="GO" id="GO:0030151">
    <property type="term" value="F:molybdenum ion binding"/>
    <property type="evidence" value="ECO:0007669"/>
    <property type="project" value="InterPro"/>
</dbReference>
<evidence type="ECO:0000259" key="2">
    <source>
        <dbReference type="PROSITE" id="PS51340"/>
    </source>
</evidence>
<dbReference type="OrthoDB" id="5718at2759"/>
<dbReference type="GO" id="GO:0003824">
    <property type="term" value="F:catalytic activity"/>
    <property type="evidence" value="ECO:0007669"/>
    <property type="project" value="InterPro"/>
</dbReference>
<dbReference type="Pfam" id="PF03473">
    <property type="entry name" value="MOSC"/>
    <property type="match status" value="1"/>
</dbReference>
<dbReference type="PANTHER" id="PTHR14237">
    <property type="entry name" value="MOLYBDOPTERIN COFACTOR SULFURASE MOSC"/>
    <property type="match status" value="1"/>
</dbReference>
<evidence type="ECO:0000313" key="4">
    <source>
        <dbReference type="Proteomes" id="UP000012073"/>
    </source>
</evidence>
<dbReference type="Gramene" id="CDF35262">
    <property type="protein sequence ID" value="CDF35262"/>
    <property type="gene ID" value="CHC_T00003916001"/>
</dbReference>
<dbReference type="Proteomes" id="UP000012073">
    <property type="component" value="Unassembled WGS sequence"/>
</dbReference>
<dbReference type="GeneID" id="17322795"/>
<dbReference type="EMBL" id="HG001726">
    <property type="protein sequence ID" value="CDF35262.1"/>
    <property type="molecule type" value="Genomic_DNA"/>
</dbReference>
<dbReference type="PANTHER" id="PTHR14237:SF19">
    <property type="entry name" value="MITOCHONDRIAL AMIDOXIME REDUCING COMPONENT 1"/>
    <property type="match status" value="1"/>
</dbReference>
<evidence type="ECO:0000313" key="3">
    <source>
        <dbReference type="EMBL" id="CDF35262.1"/>
    </source>
</evidence>
<keyword evidence="4" id="KW-1185">Reference proteome</keyword>
<organism evidence="3 4">
    <name type="scientific">Chondrus crispus</name>
    <name type="common">Carrageen Irish moss</name>
    <name type="synonym">Polymorpha crispa</name>
    <dbReference type="NCBI Taxonomy" id="2769"/>
    <lineage>
        <taxon>Eukaryota</taxon>
        <taxon>Rhodophyta</taxon>
        <taxon>Florideophyceae</taxon>
        <taxon>Rhodymeniophycidae</taxon>
        <taxon>Gigartinales</taxon>
        <taxon>Gigartinaceae</taxon>
        <taxon>Chondrus</taxon>
    </lineage>
</organism>
<dbReference type="RefSeq" id="XP_005715081.1">
    <property type="nucleotide sequence ID" value="XM_005715024.1"/>
</dbReference>
<dbReference type="PROSITE" id="PS51340">
    <property type="entry name" value="MOSC"/>
    <property type="match status" value="1"/>
</dbReference>
<gene>
    <name evidence="3" type="ORF">CHC_T00003916001</name>
</gene>
<name>R7Q9P2_CHOCR</name>
<dbReference type="InterPro" id="IPR005302">
    <property type="entry name" value="MoCF_Sase_C"/>
</dbReference>
<dbReference type="InterPro" id="IPR005303">
    <property type="entry name" value="MOCOS_middle"/>
</dbReference>
<dbReference type="STRING" id="2769.R7Q9P2"/>
<sequence length="416" mass="46125">MRLPPFLPSRGSYTPRIGRPPPPDIPTRLEMFALPDAYTILDAAGRVAVICIANLALGFGIRVAIAVYHKSVGPTVSEEDEVRARSFEAPRTTDSVAVAAEDIATSEASVTSADVTPYEASDTKVRVSQLFIYPIKACAGVPVESARVTDRGLQDDRLFMVVDSTGRSLTQKKQPRLTLVRPSFDERGRLYLEAPGMEPFVHDVKKWGSKQSVTHLMATCDAIDQGDDIANFFVTFLGTPNLRLVRMREGFVRRIENKHVKPGKYQTSFSDAYPFLLVSEASLGDLSERSGRELEISRFRPNIVIAGKGLLPFEEDRFKKLEIGEKATFEVAQPCTRCKVVTVDPSTAVLDVENQPTEALKTFRSFKKAVVFGQNLVPTHRSRVVHLNIGDEVKITETQNVPISDAVEKERESNCR</sequence>
<dbReference type="PhylomeDB" id="R7Q9P2"/>
<proteinExistence type="predicted"/>
<dbReference type="InterPro" id="IPR011037">
    <property type="entry name" value="Pyrv_Knase-like_insert_dom_sf"/>
</dbReference>
<dbReference type="SUPFAM" id="SSF141673">
    <property type="entry name" value="MOSC N-terminal domain-like"/>
    <property type="match status" value="1"/>
</dbReference>
<protein>
    <recommendedName>
        <fullName evidence="2">MOSC domain-containing protein</fullName>
    </recommendedName>
</protein>
<dbReference type="OMA" id="AHDRSFM"/>
<dbReference type="Pfam" id="PF03476">
    <property type="entry name" value="MOSC_N"/>
    <property type="match status" value="1"/>
</dbReference>